<comment type="catalytic activity">
    <reaction evidence="13 14">
        <text>hydrogencarbonate + NH4(+) + 2 ATP = carbamoyl phosphate + 2 ADP + phosphate + 2 H(+)</text>
        <dbReference type="Rhea" id="RHEA:18029"/>
        <dbReference type="ChEBI" id="CHEBI:15378"/>
        <dbReference type="ChEBI" id="CHEBI:17544"/>
        <dbReference type="ChEBI" id="CHEBI:28938"/>
        <dbReference type="ChEBI" id="CHEBI:30616"/>
        <dbReference type="ChEBI" id="CHEBI:43474"/>
        <dbReference type="ChEBI" id="CHEBI:58228"/>
        <dbReference type="ChEBI" id="CHEBI:456216"/>
        <dbReference type="EC" id="6.3.4.16"/>
    </reaction>
</comment>
<dbReference type="SMART" id="SM00851">
    <property type="entry name" value="MGS"/>
    <property type="match status" value="1"/>
</dbReference>
<reference evidence="17 18" key="1">
    <citation type="submission" date="2024-09" db="EMBL/GenBank/DDBJ databases">
        <authorList>
            <person name="Sun Q."/>
            <person name="Mori K."/>
        </authorList>
    </citation>
    <scope>NUCLEOTIDE SEQUENCE [LARGE SCALE GENOMIC DNA]</scope>
    <source>
        <strain evidence="17 18">CCM 7228</strain>
    </source>
</reference>
<evidence type="ECO:0000256" key="12">
    <source>
        <dbReference type="ARBA" id="ARBA00023211"/>
    </source>
</evidence>
<name>A0ABV6GCR5_9BACI</name>
<keyword evidence="12" id="KW-0464">Manganese</keyword>
<organism evidence="17 18">
    <name type="scientific">Metabacillus herbersteinensis</name>
    <dbReference type="NCBI Taxonomy" id="283816"/>
    <lineage>
        <taxon>Bacteria</taxon>
        <taxon>Bacillati</taxon>
        <taxon>Bacillota</taxon>
        <taxon>Bacilli</taxon>
        <taxon>Bacillales</taxon>
        <taxon>Bacillaceae</taxon>
        <taxon>Metabacillus</taxon>
    </lineage>
</organism>
<dbReference type="Gene3D" id="3.40.50.1380">
    <property type="entry name" value="Methylglyoxal synthase-like domain"/>
    <property type="match status" value="1"/>
</dbReference>
<proteinExistence type="inferred from homology"/>
<evidence type="ECO:0000256" key="13">
    <source>
        <dbReference type="ARBA" id="ARBA00047359"/>
    </source>
</evidence>
<evidence type="ECO:0000256" key="5">
    <source>
        <dbReference type="ARBA" id="ARBA00022605"/>
    </source>
</evidence>
<dbReference type="Gene3D" id="3.30.1490.20">
    <property type="entry name" value="ATP-grasp fold, A domain"/>
    <property type="match status" value="1"/>
</dbReference>
<comment type="domain">
    <text evidence="14">The large subunit is composed of 2 ATP-grasp domains that are involved in binding the 2 ATP molecules needed for carbamoyl phosphate synthesis. The N-terminal ATP-grasp domain (referred to as the carboxyphosphate synthetic component) catalyzes the ATP-dependent phosphorylation of hydrogencarbonate to carboxyphosphate and the subsequent nucleophilic attack by ammonia to form a carbamate intermediate. The C-terminal ATP-grasp domain (referred to as the carbamoyl phosphate synthetic component) then catalyzes the phosphorylation of carbamate with the second ATP to form the end product carbamoyl phosphate. The reactive and unstable enzyme intermediates are sequentially channeled from one active site to the next through the interior of the protein over a distance of at least 96 A.</text>
</comment>
<dbReference type="SUPFAM" id="SSF56059">
    <property type="entry name" value="Glutathione synthetase ATP-binding domain-like"/>
    <property type="match status" value="2"/>
</dbReference>
<dbReference type="SMART" id="SM01096">
    <property type="entry name" value="CPSase_L_D3"/>
    <property type="match status" value="1"/>
</dbReference>
<feature type="binding site" evidence="14">
    <location>
        <position position="832"/>
    </location>
    <ligand>
        <name>Mg(2+)</name>
        <dbReference type="ChEBI" id="CHEBI:18420"/>
        <label>3</label>
    </ligand>
</feature>
<evidence type="ECO:0000256" key="9">
    <source>
        <dbReference type="ARBA" id="ARBA00022840"/>
    </source>
</evidence>
<feature type="binding site" evidence="14">
    <location>
        <position position="832"/>
    </location>
    <ligand>
        <name>Mg(2+)</name>
        <dbReference type="ChEBI" id="CHEBI:18420"/>
        <label>4</label>
    </ligand>
</feature>
<dbReference type="PROSITE" id="PS00867">
    <property type="entry name" value="CPSASE_2"/>
    <property type="match status" value="2"/>
</dbReference>
<dbReference type="EC" id="6.3.4.16" evidence="14"/>
<feature type="binding site" evidence="14">
    <location>
        <position position="820"/>
    </location>
    <ligand>
        <name>ATP</name>
        <dbReference type="ChEBI" id="CHEBI:30616"/>
        <label>2</label>
    </ligand>
</feature>
<feature type="binding site" evidence="14">
    <location>
        <position position="298"/>
    </location>
    <ligand>
        <name>Mn(2+)</name>
        <dbReference type="ChEBI" id="CHEBI:29035"/>
        <label>1</label>
    </ligand>
</feature>
<dbReference type="PANTHER" id="PTHR11405:SF53">
    <property type="entry name" value="CARBAMOYL-PHOSPHATE SYNTHASE [AMMONIA], MITOCHONDRIAL"/>
    <property type="match status" value="1"/>
</dbReference>
<feature type="binding site" evidence="14">
    <location>
        <position position="780"/>
    </location>
    <ligand>
        <name>ATP</name>
        <dbReference type="ChEBI" id="CHEBI:30616"/>
        <label>2</label>
    </ligand>
</feature>
<evidence type="ECO:0000256" key="1">
    <source>
        <dbReference type="ARBA" id="ARBA00005077"/>
    </source>
</evidence>
<keyword evidence="10" id="KW-0460">Magnesium</keyword>
<feature type="binding site" evidence="14">
    <location>
        <position position="778"/>
    </location>
    <ligand>
        <name>ATP</name>
        <dbReference type="ChEBI" id="CHEBI:30616"/>
        <label>2</label>
    </ligand>
</feature>
<evidence type="ECO:0000256" key="3">
    <source>
        <dbReference type="ARBA" id="ARBA00022571"/>
    </source>
</evidence>
<comment type="catalytic activity">
    <reaction evidence="14">
        <text>hydrogencarbonate + L-glutamine + 2 ATP + H2O = carbamoyl phosphate + L-glutamate + 2 ADP + phosphate + 2 H(+)</text>
        <dbReference type="Rhea" id="RHEA:18633"/>
        <dbReference type="ChEBI" id="CHEBI:15377"/>
        <dbReference type="ChEBI" id="CHEBI:15378"/>
        <dbReference type="ChEBI" id="CHEBI:17544"/>
        <dbReference type="ChEBI" id="CHEBI:29985"/>
        <dbReference type="ChEBI" id="CHEBI:30616"/>
        <dbReference type="ChEBI" id="CHEBI:43474"/>
        <dbReference type="ChEBI" id="CHEBI:58228"/>
        <dbReference type="ChEBI" id="CHEBI:58359"/>
        <dbReference type="ChEBI" id="CHEBI:456216"/>
        <dbReference type="EC" id="6.3.5.5"/>
    </reaction>
</comment>
<dbReference type="PROSITE" id="PS50975">
    <property type="entry name" value="ATP_GRASP"/>
    <property type="match status" value="2"/>
</dbReference>
<feature type="binding site" evidence="14">
    <location>
        <position position="748"/>
    </location>
    <ligand>
        <name>ATP</name>
        <dbReference type="ChEBI" id="CHEBI:30616"/>
        <label>2</label>
    </ligand>
</feature>
<dbReference type="HAMAP" id="MF_01210_B">
    <property type="entry name" value="CPSase_L_chain_B"/>
    <property type="match status" value="1"/>
</dbReference>
<feature type="domain" description="MGS-like" evidence="16">
    <location>
        <begin position="930"/>
        <end position="1070"/>
    </location>
</feature>
<feature type="binding site" evidence="14">
    <location>
        <position position="832"/>
    </location>
    <ligand>
        <name>Mn(2+)</name>
        <dbReference type="ChEBI" id="CHEBI:29035"/>
        <label>3</label>
    </ligand>
</feature>
<evidence type="ECO:0000259" key="15">
    <source>
        <dbReference type="PROSITE" id="PS50975"/>
    </source>
</evidence>
<dbReference type="Pfam" id="PF02786">
    <property type="entry name" value="CPSase_L_D2"/>
    <property type="match status" value="2"/>
</dbReference>
<evidence type="ECO:0000256" key="8">
    <source>
        <dbReference type="ARBA" id="ARBA00022741"/>
    </source>
</evidence>
<feature type="binding site" evidence="14">
    <location>
        <position position="779"/>
    </location>
    <ligand>
        <name>ATP</name>
        <dbReference type="ChEBI" id="CHEBI:30616"/>
        <label>2</label>
    </ligand>
</feature>
<evidence type="ECO:0000313" key="17">
    <source>
        <dbReference type="EMBL" id="MFC0271221.1"/>
    </source>
</evidence>
<feature type="binding site" evidence="14">
    <location>
        <position position="284"/>
    </location>
    <ligand>
        <name>Mn(2+)</name>
        <dbReference type="ChEBI" id="CHEBI:29035"/>
        <label>1</label>
    </ligand>
</feature>
<feature type="binding site" evidence="14">
    <location>
        <position position="707"/>
    </location>
    <ligand>
        <name>ATP</name>
        <dbReference type="ChEBI" id="CHEBI:30616"/>
        <label>2</label>
    </ligand>
</feature>
<comment type="function">
    <text evidence="14">Large subunit of the glutamine-dependent carbamoyl phosphate synthetase (CPSase). CPSase catalyzes the formation of carbamoyl phosphate from the ammonia moiety of glutamine, carbonate, and phosphate donated by ATP, constituting the first step of 2 biosynthetic pathways, one leading to arginine and/or urea and the other to pyrimidine nucleotides. The large subunit (synthetase) binds the substrates ammonia (free or transferred from glutamine from the small subunit), hydrogencarbonate and ATP and carries out an ATP-coupled ligase reaction, activating hydrogencarbonate by forming carboxy phosphate which reacts with ammonia to form carbamoyl phosphate.</text>
</comment>
<comment type="pathway">
    <text evidence="14">Pyrimidine metabolism; UMP biosynthesis via de novo pathway; (S)-dihydroorotate from bicarbonate: step 1/3.</text>
</comment>
<feature type="binding site" evidence="14">
    <location>
        <position position="243"/>
    </location>
    <ligand>
        <name>ATP</name>
        <dbReference type="ChEBI" id="CHEBI:30616"/>
        <label>1</label>
    </ligand>
</feature>
<keyword evidence="7 14" id="KW-0677">Repeat</keyword>
<dbReference type="EMBL" id="JBHLVO010000004">
    <property type="protein sequence ID" value="MFC0271221.1"/>
    <property type="molecule type" value="Genomic_DNA"/>
</dbReference>
<dbReference type="Pfam" id="PF02142">
    <property type="entry name" value="MGS"/>
    <property type="match status" value="1"/>
</dbReference>
<feature type="binding site" evidence="14">
    <location>
        <position position="242"/>
    </location>
    <ligand>
        <name>ATP</name>
        <dbReference type="ChEBI" id="CHEBI:30616"/>
        <label>1</label>
    </ligand>
</feature>
<feature type="binding site" evidence="14">
    <location>
        <position position="834"/>
    </location>
    <ligand>
        <name>Mn(2+)</name>
        <dbReference type="ChEBI" id="CHEBI:29035"/>
        <label>4</label>
    </ligand>
</feature>
<dbReference type="InterPro" id="IPR006275">
    <property type="entry name" value="CPSase_lsu"/>
</dbReference>
<dbReference type="Pfam" id="PF25596">
    <property type="entry name" value="CPSase_L_D1"/>
    <property type="match status" value="2"/>
</dbReference>
<keyword evidence="5 14" id="KW-0028">Amino-acid biosynthesis</keyword>
<feature type="binding site" evidence="14">
    <location>
        <position position="832"/>
    </location>
    <ligand>
        <name>ATP</name>
        <dbReference type="ChEBI" id="CHEBI:30616"/>
        <label>2</label>
    </ligand>
</feature>
<evidence type="ECO:0000256" key="14">
    <source>
        <dbReference type="HAMAP-Rule" id="MF_01210"/>
    </source>
</evidence>
<feature type="domain" description="ATP-grasp" evidence="15">
    <location>
        <begin position="133"/>
        <end position="327"/>
    </location>
</feature>
<dbReference type="NCBIfam" id="TIGR01369">
    <property type="entry name" value="CPSaseII_lrg"/>
    <property type="match status" value="1"/>
</dbReference>
<dbReference type="PROSITE" id="PS51855">
    <property type="entry name" value="MGS"/>
    <property type="match status" value="1"/>
</dbReference>
<dbReference type="InterPro" id="IPR005479">
    <property type="entry name" value="CPAse_ATP-bd"/>
</dbReference>
<keyword evidence="3 14" id="KW-0055">Arginine biosynthesis</keyword>
<dbReference type="GO" id="GO:0004088">
    <property type="term" value="F:carbamoyl-phosphate synthase (glutamine-hydrolyzing) activity"/>
    <property type="evidence" value="ECO:0007669"/>
    <property type="project" value="UniProtKB-EC"/>
</dbReference>
<dbReference type="SUPFAM" id="SSF52440">
    <property type="entry name" value="PreATP-grasp domain"/>
    <property type="match status" value="2"/>
</dbReference>
<dbReference type="InterPro" id="IPR036897">
    <property type="entry name" value="CarbamoylP_synth_lsu_oligo_sf"/>
</dbReference>
<dbReference type="Proteomes" id="UP001589854">
    <property type="component" value="Unassembled WGS sequence"/>
</dbReference>
<dbReference type="InterPro" id="IPR033937">
    <property type="entry name" value="MGS_CPS_CarB"/>
</dbReference>
<dbReference type="PRINTS" id="PR00098">
    <property type="entry name" value="CPSASE"/>
</dbReference>
<evidence type="ECO:0000259" key="16">
    <source>
        <dbReference type="PROSITE" id="PS51855"/>
    </source>
</evidence>
<feature type="region of interest" description="Carboxyphosphate synthetic domain" evidence="14">
    <location>
        <begin position="1"/>
        <end position="401"/>
    </location>
</feature>
<feature type="binding site" evidence="14">
    <location>
        <position position="129"/>
    </location>
    <ligand>
        <name>ATP</name>
        <dbReference type="ChEBI" id="CHEBI:30616"/>
        <label>1</label>
    </ligand>
</feature>
<dbReference type="SUPFAM" id="SSF48108">
    <property type="entry name" value="Carbamoyl phosphate synthetase, large subunit connection domain"/>
    <property type="match status" value="1"/>
</dbReference>
<dbReference type="EC" id="6.3.5.5" evidence="14"/>
<comment type="cofactor">
    <cofactor evidence="14">
        <name>Mg(2+)</name>
        <dbReference type="ChEBI" id="CHEBI:18420"/>
    </cofactor>
    <cofactor evidence="14">
        <name>Mn(2+)</name>
        <dbReference type="ChEBI" id="CHEBI:29035"/>
    </cofactor>
    <text evidence="14">Binds 4 Mg(2+) or Mn(2+) ions per subunit.</text>
</comment>
<feature type="binding site" evidence="14">
    <location>
        <position position="298"/>
    </location>
    <ligand>
        <name>ATP</name>
        <dbReference type="ChEBI" id="CHEBI:30616"/>
        <label>1</label>
    </ligand>
</feature>
<dbReference type="InterPro" id="IPR013815">
    <property type="entry name" value="ATP_grasp_subdomain_1"/>
</dbReference>
<feature type="binding site" evidence="14">
    <location>
        <position position="210"/>
    </location>
    <ligand>
        <name>ATP</name>
        <dbReference type="ChEBI" id="CHEBI:30616"/>
        <label>1</label>
    </ligand>
</feature>
<keyword evidence="8 14" id="KW-0547">Nucleotide-binding</keyword>
<dbReference type="HAMAP" id="MF_01210_A">
    <property type="entry name" value="CPSase_L_chain_A"/>
    <property type="match status" value="1"/>
</dbReference>
<dbReference type="Pfam" id="PF02787">
    <property type="entry name" value="CPSase_L_D3"/>
    <property type="match status" value="1"/>
</dbReference>
<feature type="binding site" evidence="14">
    <location>
        <position position="298"/>
    </location>
    <ligand>
        <name>Mg(2+)</name>
        <dbReference type="ChEBI" id="CHEBI:18420"/>
        <label>2</label>
    </ligand>
</feature>
<feature type="binding site" evidence="14">
    <location>
        <position position="175"/>
    </location>
    <ligand>
        <name>ATP</name>
        <dbReference type="ChEBI" id="CHEBI:30616"/>
        <label>1</label>
    </ligand>
</feature>
<dbReference type="InterPro" id="IPR005483">
    <property type="entry name" value="CPSase_dom"/>
</dbReference>
<comment type="similarity">
    <text evidence="2 14">Belongs to the CarB family.</text>
</comment>
<feature type="binding site" evidence="14">
    <location>
        <position position="241"/>
    </location>
    <ligand>
        <name>ATP</name>
        <dbReference type="ChEBI" id="CHEBI:30616"/>
        <label>1</label>
    </ligand>
</feature>
<feature type="binding site" evidence="14">
    <location>
        <position position="300"/>
    </location>
    <ligand>
        <name>Mg(2+)</name>
        <dbReference type="ChEBI" id="CHEBI:18420"/>
        <label>2</label>
    </ligand>
</feature>
<feature type="binding site" evidence="14">
    <location>
        <position position="284"/>
    </location>
    <ligand>
        <name>ATP</name>
        <dbReference type="ChEBI" id="CHEBI:30616"/>
        <label>1</label>
    </ligand>
</feature>
<dbReference type="InterPro" id="IPR016185">
    <property type="entry name" value="PreATP-grasp_dom_sf"/>
</dbReference>
<evidence type="ECO:0000256" key="10">
    <source>
        <dbReference type="ARBA" id="ARBA00022842"/>
    </source>
</evidence>
<dbReference type="NCBIfam" id="NF003671">
    <property type="entry name" value="PRK05294.1"/>
    <property type="match status" value="1"/>
</dbReference>
<feature type="binding site" evidence="14">
    <location>
        <position position="820"/>
    </location>
    <ligand>
        <name>Mn(2+)</name>
        <dbReference type="ChEBI" id="CHEBI:29035"/>
        <label>3</label>
    </ligand>
</feature>
<dbReference type="PANTHER" id="PTHR11405">
    <property type="entry name" value="CARBAMOYLTRANSFERASE FAMILY MEMBER"/>
    <property type="match status" value="1"/>
</dbReference>
<keyword evidence="6" id="KW-0479">Metal-binding</keyword>
<keyword evidence="4 14" id="KW-0436">Ligase</keyword>
<evidence type="ECO:0000313" key="18">
    <source>
        <dbReference type="Proteomes" id="UP001589854"/>
    </source>
</evidence>
<dbReference type="InterPro" id="IPR005480">
    <property type="entry name" value="CPSase_lsu_oligo"/>
</dbReference>
<feature type="binding site" evidence="14">
    <location>
        <position position="284"/>
    </location>
    <ligand>
        <name>Mg(2+)</name>
        <dbReference type="ChEBI" id="CHEBI:18420"/>
        <label>1</label>
    </ligand>
</feature>
<feature type="binding site" evidence="14">
    <location>
        <position position="834"/>
    </location>
    <ligand>
        <name>Mg(2+)</name>
        <dbReference type="ChEBI" id="CHEBI:18420"/>
        <label>4</label>
    </ligand>
</feature>
<feature type="binding site" evidence="14">
    <location>
        <position position="777"/>
    </location>
    <ligand>
        <name>ATP</name>
        <dbReference type="ChEBI" id="CHEBI:30616"/>
        <label>2</label>
    </ligand>
</feature>
<feature type="binding site" evidence="14">
    <location>
        <position position="752"/>
    </location>
    <ligand>
        <name>ATP</name>
        <dbReference type="ChEBI" id="CHEBI:30616"/>
        <label>2</label>
    </ligand>
</feature>
<feature type="binding site" evidence="14">
    <location>
        <position position="832"/>
    </location>
    <ligand>
        <name>Mn(2+)</name>
        <dbReference type="ChEBI" id="CHEBI:29035"/>
        <label>4</label>
    </ligand>
</feature>
<feature type="domain" description="ATP-grasp" evidence="15">
    <location>
        <begin position="671"/>
        <end position="861"/>
    </location>
</feature>
<dbReference type="InterPro" id="IPR011607">
    <property type="entry name" value="MGS-like_dom"/>
</dbReference>
<feature type="binding site" evidence="14">
    <location>
        <position position="169"/>
    </location>
    <ligand>
        <name>ATP</name>
        <dbReference type="ChEBI" id="CHEBI:30616"/>
        <label>1</label>
    </ligand>
</feature>
<feature type="binding site" evidence="14">
    <location>
        <position position="300"/>
    </location>
    <ligand>
        <name>Mn(2+)</name>
        <dbReference type="ChEBI" id="CHEBI:29035"/>
        <label>2</label>
    </ligand>
</feature>
<evidence type="ECO:0000256" key="11">
    <source>
        <dbReference type="ARBA" id="ARBA00022975"/>
    </source>
</evidence>
<feature type="binding site" evidence="14">
    <location>
        <position position="298"/>
    </location>
    <ligand>
        <name>Mn(2+)</name>
        <dbReference type="ChEBI" id="CHEBI:29035"/>
        <label>2</label>
    </ligand>
</feature>
<feature type="region of interest" description="Carbamoyl phosphate synthetic domain" evidence="14">
    <location>
        <begin position="547"/>
        <end position="929"/>
    </location>
</feature>
<dbReference type="Gene3D" id="3.40.50.20">
    <property type="match status" value="2"/>
</dbReference>
<comment type="subunit">
    <text evidence="14">Composed of two chains; the small (or glutamine) chain promotes the hydrolysis of glutamine to ammonia, which is used by the large (or ammonia) chain to synthesize carbamoyl phosphate. Tetramer of heterodimers (alpha,beta)4.</text>
</comment>
<dbReference type="PROSITE" id="PS00866">
    <property type="entry name" value="CPSASE_1"/>
    <property type="match status" value="2"/>
</dbReference>
<dbReference type="NCBIfam" id="NF009455">
    <property type="entry name" value="PRK12815.1"/>
    <property type="match status" value="1"/>
</dbReference>
<keyword evidence="9 14" id="KW-0067">ATP-binding</keyword>
<feature type="region of interest" description="Allosteric domain" evidence="14">
    <location>
        <begin position="930"/>
        <end position="1070"/>
    </location>
</feature>
<dbReference type="InterPro" id="IPR011761">
    <property type="entry name" value="ATP-grasp"/>
</dbReference>
<feature type="binding site" evidence="14">
    <location>
        <position position="208"/>
    </location>
    <ligand>
        <name>ATP</name>
        <dbReference type="ChEBI" id="CHEBI:30616"/>
        <label>1</label>
    </ligand>
</feature>
<keyword evidence="18" id="KW-1185">Reference proteome</keyword>
<evidence type="ECO:0000256" key="7">
    <source>
        <dbReference type="ARBA" id="ARBA00022737"/>
    </source>
</evidence>
<dbReference type="InterPro" id="IPR058047">
    <property type="entry name" value="CPSase_preATP-grasp"/>
</dbReference>
<comment type="pathway">
    <text evidence="1 14">Amino-acid biosynthesis; L-arginine biosynthesis; carbamoyl phosphate from bicarbonate: step 1/1.</text>
</comment>
<keyword evidence="11 14" id="KW-0665">Pyrimidine biosynthesis</keyword>
<feature type="binding site" evidence="14">
    <location>
        <position position="746"/>
    </location>
    <ligand>
        <name>ATP</name>
        <dbReference type="ChEBI" id="CHEBI:30616"/>
        <label>2</label>
    </ligand>
</feature>
<protein>
    <recommendedName>
        <fullName evidence="14">Carbamoyl phosphate synthase large chain</fullName>
        <ecNumber evidence="14">6.3.4.16</ecNumber>
        <ecNumber evidence="14">6.3.5.5</ecNumber>
    </recommendedName>
    <alternativeName>
        <fullName evidence="14">Carbamoyl phosphate synthetase ammonia chain</fullName>
    </alternativeName>
</protein>
<comment type="caution">
    <text evidence="14">Lacks conserved residue(s) required for the propagation of feature annotation.</text>
</comment>
<accession>A0ABV6GCR5</accession>
<dbReference type="InterPro" id="IPR036914">
    <property type="entry name" value="MGS-like_dom_sf"/>
</dbReference>
<feature type="binding site" evidence="14">
    <location>
        <position position="820"/>
    </location>
    <ligand>
        <name>Mg(2+)</name>
        <dbReference type="ChEBI" id="CHEBI:18420"/>
        <label>3</label>
    </ligand>
</feature>
<dbReference type="Gene3D" id="1.10.1030.10">
    <property type="entry name" value="Carbamoyl-phosphate synthetase, large subunit oligomerisation domain"/>
    <property type="match status" value="1"/>
</dbReference>
<evidence type="ECO:0000256" key="2">
    <source>
        <dbReference type="ARBA" id="ARBA00009799"/>
    </source>
</evidence>
<dbReference type="RefSeq" id="WP_378932031.1">
    <property type="nucleotide sequence ID" value="NZ_JBHLVO010000004.1"/>
</dbReference>
<dbReference type="CDD" id="cd01424">
    <property type="entry name" value="MGS_CPS_II"/>
    <property type="match status" value="1"/>
</dbReference>
<dbReference type="SUPFAM" id="SSF52335">
    <property type="entry name" value="Methylglyoxal synthase-like"/>
    <property type="match status" value="1"/>
</dbReference>
<gene>
    <name evidence="14 17" type="primary">carB</name>
    <name evidence="17" type="ORF">ACFFIX_07130</name>
</gene>
<dbReference type="Gene3D" id="3.30.470.20">
    <property type="entry name" value="ATP-grasp fold, B domain"/>
    <property type="match status" value="2"/>
</dbReference>
<evidence type="ECO:0000256" key="6">
    <source>
        <dbReference type="ARBA" id="ARBA00022723"/>
    </source>
</evidence>
<comment type="caution">
    <text evidence="17">The sequence shown here is derived from an EMBL/GenBank/DDBJ whole genome shotgun (WGS) entry which is preliminary data.</text>
</comment>
<sequence>MPKRLDIQKILVIGSGPIVIGQAAEFDYAGTQACLALKEEGYEVILVNSNPATIMTDTEIADKVYIEPLNVEFLSNIIRKERPDALVPTLGGQTGLNLAVELAESGVLDECEVEILGTKLSAIRKAEDRDLFRTLMNELNEPVPDSEIIHNLEEAYEFVGRIGYPVIVRPAYTLGGTGGGICHDEAELIEIVKGGLKSSPVTQCLLEKSIAGFKEIEYEVMRDAHDNAIVVCNMENFDPVGIHTGDSIVVAPSQTLSDREYQLLRNVSLKIIRALGIEGGCNVQLALDPHSFHYYIIEVNPRVSRSSALASKATGYPIAKLAAKIAVGLTLDEMKNPVTGKSYACFEPALDYIVTKIPRWPFDKFESANRHLGTQMKATGEVMAIGRTFEESLLKAVRSLEADVSHLHLKDAEMISDELIEKRIRKAGDERLFYIAEAIKRGVTLQTIHEWSQIDLFFLVKISNIVEFEETLKENIFELQCLLEAKELGFSDSAIATLWNTTEREVYELRKQAGISPVYKMVDTCAAEFESTTPYFYGTYEEENESIVTEKESVIVLGSGPIRIGQGIEFDYATVHSVWAIKEAGYEAIIVNNNPETVSTDFSISDKLYFEPLTVEDVMHIIDLEKPKGVIVQFGGQTAINLASELQARGVKILGTSLEDLDRAENRDKFEQTLEKLGVPQPLGKTATSVHEAVKIAKKIGYPVLVRPSYVLGGRAMEIVYQENELLHYMENAVKINPQHPVLIDKYLTGKEIEVDAISDGQTVVIPGIMEHIERAGVHSGDSIAVYPPQTLSGEIQQKIVDYTIRLAKGLNIVGLLNIQFVLYKDDIFVLEVNPRSSRTVPFLSKITGISMANLATKVILGTKLSDLGFSTGLHPESAGVYVKVPVFSFAKLRNVDITLGPEMKSTGEVMGKDHTLEKALYKGLVASGIHIQNHGSVLLTIADKDKEEGLEIAKRFHHIGYQILATSGTAEHLSKQGIPAKIVNKIGADEPNLLDVIRKGDAQFVINTLTKGKQPARDGFKIRRESVENGIPCLTSLDTAKAILAVLESMTFSTETMPKVKKQQVVSLA</sequence>
<feature type="binding site" evidence="14">
    <location>
        <position position="176"/>
    </location>
    <ligand>
        <name>ATP</name>
        <dbReference type="ChEBI" id="CHEBI:30616"/>
        <label>1</label>
    </ligand>
</feature>
<evidence type="ECO:0000256" key="4">
    <source>
        <dbReference type="ARBA" id="ARBA00022598"/>
    </source>
</evidence>
<feature type="binding site" evidence="14">
    <location>
        <position position="298"/>
    </location>
    <ligand>
        <name>Mg(2+)</name>
        <dbReference type="ChEBI" id="CHEBI:18420"/>
        <label>1</label>
    </ligand>
</feature>
<feature type="binding site" evidence="14">
    <location>
        <position position="215"/>
    </location>
    <ligand>
        <name>ATP</name>
        <dbReference type="ChEBI" id="CHEBI:30616"/>
        <label>1</label>
    </ligand>
</feature>